<dbReference type="AlphaFoldDB" id="A0A9P5MU67"/>
<dbReference type="SMART" id="SM00248">
    <property type="entry name" value="ANK"/>
    <property type="match status" value="3"/>
</dbReference>
<dbReference type="Pfam" id="PF12796">
    <property type="entry name" value="Ank_2"/>
    <property type="match status" value="1"/>
</dbReference>
<reference evidence="4" key="2">
    <citation type="journal article" date="2020" name="Nat. Commun.">
        <title>Large-scale genome sequencing of mycorrhizal fungi provides insights into the early evolution of symbiotic traits.</title>
        <authorList>
            <person name="Miyauchi S."/>
            <person name="Kiss E."/>
            <person name="Kuo A."/>
            <person name="Drula E."/>
            <person name="Kohler A."/>
            <person name="Sanchez-Garcia M."/>
            <person name="Morin E."/>
            <person name="Andreopoulos B."/>
            <person name="Barry K.W."/>
            <person name="Bonito G."/>
            <person name="Buee M."/>
            <person name="Carver A."/>
            <person name="Chen C."/>
            <person name="Cichocki N."/>
            <person name="Clum A."/>
            <person name="Culley D."/>
            <person name="Crous P.W."/>
            <person name="Fauchery L."/>
            <person name="Girlanda M."/>
            <person name="Hayes R.D."/>
            <person name="Keri Z."/>
            <person name="LaButti K."/>
            <person name="Lipzen A."/>
            <person name="Lombard V."/>
            <person name="Magnuson J."/>
            <person name="Maillard F."/>
            <person name="Murat C."/>
            <person name="Nolan M."/>
            <person name="Ohm R.A."/>
            <person name="Pangilinan J."/>
            <person name="Pereira M.F."/>
            <person name="Perotto S."/>
            <person name="Peter M."/>
            <person name="Pfister S."/>
            <person name="Riley R."/>
            <person name="Sitrit Y."/>
            <person name="Stielow J.B."/>
            <person name="Szollosi G."/>
            <person name="Zifcakova L."/>
            <person name="Stursova M."/>
            <person name="Spatafora J.W."/>
            <person name="Tedersoo L."/>
            <person name="Vaario L.M."/>
            <person name="Yamada A."/>
            <person name="Yan M."/>
            <person name="Wang P."/>
            <person name="Xu J."/>
            <person name="Bruns T."/>
            <person name="Baldrian P."/>
            <person name="Vilgalys R."/>
            <person name="Dunand C."/>
            <person name="Henrissat B."/>
            <person name="Grigoriev I.V."/>
            <person name="Hibbett D."/>
            <person name="Nagy L.G."/>
            <person name="Martin F.M."/>
        </authorList>
    </citation>
    <scope>NUCLEOTIDE SEQUENCE</scope>
    <source>
        <strain evidence="4">Prilba</strain>
    </source>
</reference>
<dbReference type="PROSITE" id="PS50297">
    <property type="entry name" value="ANK_REP_REGION"/>
    <property type="match status" value="2"/>
</dbReference>
<sequence length="188" mass="20803">MELLLKRGANVNARNIIHSTLLHEAVECGNTDTTKTLLNSGADVNALGYFGDSPVLEGLQDEDIDLMEFPVNSTVGATAWHNQYSMLPFRASQRIIYATVQLLLEHGADVNSRGWRHKTPLHLASLGGSLDVSRLLIEHGADINAQDDEFKTPFSIAVANGHRKLAMFLSNGRVQEDDVRPPFHWYPS</sequence>
<dbReference type="InterPro" id="IPR036770">
    <property type="entry name" value="Ankyrin_rpt-contain_sf"/>
</dbReference>
<dbReference type="PRINTS" id="PR01415">
    <property type="entry name" value="ANKYRIN"/>
</dbReference>
<evidence type="ECO:0000256" key="2">
    <source>
        <dbReference type="ARBA" id="ARBA00023043"/>
    </source>
</evidence>
<dbReference type="EMBL" id="WHVB01000011">
    <property type="protein sequence ID" value="KAF8478723.1"/>
    <property type="molecule type" value="Genomic_DNA"/>
</dbReference>
<dbReference type="Gene3D" id="1.25.40.20">
    <property type="entry name" value="Ankyrin repeat-containing domain"/>
    <property type="match status" value="3"/>
</dbReference>
<name>A0A9P5MU67_9AGAM</name>
<dbReference type="PROSITE" id="PS50088">
    <property type="entry name" value="ANK_REPEAT"/>
    <property type="match status" value="2"/>
</dbReference>
<dbReference type="OrthoDB" id="194358at2759"/>
<comment type="caution">
    <text evidence="4">The sequence shown here is derived from an EMBL/GenBank/DDBJ whole genome shotgun (WGS) entry which is preliminary data.</text>
</comment>
<proteinExistence type="predicted"/>
<organism evidence="4 5">
    <name type="scientific">Russula ochroleuca</name>
    <dbReference type="NCBI Taxonomy" id="152965"/>
    <lineage>
        <taxon>Eukaryota</taxon>
        <taxon>Fungi</taxon>
        <taxon>Dikarya</taxon>
        <taxon>Basidiomycota</taxon>
        <taxon>Agaricomycotina</taxon>
        <taxon>Agaricomycetes</taxon>
        <taxon>Russulales</taxon>
        <taxon>Russulaceae</taxon>
        <taxon>Russula</taxon>
    </lineage>
</organism>
<dbReference type="SUPFAM" id="SSF48403">
    <property type="entry name" value="Ankyrin repeat"/>
    <property type="match status" value="1"/>
</dbReference>
<gene>
    <name evidence="4" type="ORF">DFH94DRAFT_751789</name>
</gene>
<feature type="repeat" description="ANK" evidence="3">
    <location>
        <begin position="17"/>
        <end position="49"/>
    </location>
</feature>
<accession>A0A9P5MU67</accession>
<feature type="repeat" description="ANK" evidence="3">
    <location>
        <begin position="116"/>
        <end position="148"/>
    </location>
</feature>
<evidence type="ECO:0000313" key="5">
    <source>
        <dbReference type="Proteomes" id="UP000759537"/>
    </source>
</evidence>
<keyword evidence="1" id="KW-0677">Repeat</keyword>
<evidence type="ECO:0000313" key="4">
    <source>
        <dbReference type="EMBL" id="KAF8478723.1"/>
    </source>
</evidence>
<dbReference type="InterPro" id="IPR002110">
    <property type="entry name" value="Ankyrin_rpt"/>
</dbReference>
<keyword evidence="5" id="KW-1185">Reference proteome</keyword>
<reference evidence="4" key="1">
    <citation type="submission" date="2019-10" db="EMBL/GenBank/DDBJ databases">
        <authorList>
            <consortium name="DOE Joint Genome Institute"/>
            <person name="Kuo A."/>
            <person name="Miyauchi S."/>
            <person name="Kiss E."/>
            <person name="Drula E."/>
            <person name="Kohler A."/>
            <person name="Sanchez-Garcia M."/>
            <person name="Andreopoulos B."/>
            <person name="Barry K.W."/>
            <person name="Bonito G."/>
            <person name="Buee M."/>
            <person name="Carver A."/>
            <person name="Chen C."/>
            <person name="Cichocki N."/>
            <person name="Clum A."/>
            <person name="Culley D."/>
            <person name="Crous P.W."/>
            <person name="Fauchery L."/>
            <person name="Girlanda M."/>
            <person name="Hayes R."/>
            <person name="Keri Z."/>
            <person name="LaButti K."/>
            <person name="Lipzen A."/>
            <person name="Lombard V."/>
            <person name="Magnuson J."/>
            <person name="Maillard F."/>
            <person name="Morin E."/>
            <person name="Murat C."/>
            <person name="Nolan M."/>
            <person name="Ohm R."/>
            <person name="Pangilinan J."/>
            <person name="Pereira M."/>
            <person name="Perotto S."/>
            <person name="Peter M."/>
            <person name="Riley R."/>
            <person name="Sitrit Y."/>
            <person name="Stielow B."/>
            <person name="Szollosi G."/>
            <person name="Zifcakova L."/>
            <person name="Stursova M."/>
            <person name="Spatafora J.W."/>
            <person name="Tedersoo L."/>
            <person name="Vaario L.-M."/>
            <person name="Yamada A."/>
            <person name="Yan M."/>
            <person name="Wang P."/>
            <person name="Xu J."/>
            <person name="Bruns T."/>
            <person name="Baldrian P."/>
            <person name="Vilgalys R."/>
            <person name="Henrissat B."/>
            <person name="Grigoriev I.V."/>
            <person name="Hibbett D."/>
            <person name="Nagy L.G."/>
            <person name="Martin F.M."/>
        </authorList>
    </citation>
    <scope>NUCLEOTIDE SEQUENCE</scope>
    <source>
        <strain evidence="4">Prilba</strain>
    </source>
</reference>
<dbReference type="Proteomes" id="UP000759537">
    <property type="component" value="Unassembled WGS sequence"/>
</dbReference>
<dbReference type="Pfam" id="PF00023">
    <property type="entry name" value="Ank"/>
    <property type="match status" value="1"/>
</dbReference>
<dbReference type="PANTHER" id="PTHR24171">
    <property type="entry name" value="ANKYRIN REPEAT DOMAIN-CONTAINING PROTEIN 39-RELATED"/>
    <property type="match status" value="1"/>
</dbReference>
<keyword evidence="2 3" id="KW-0040">ANK repeat</keyword>
<evidence type="ECO:0000256" key="1">
    <source>
        <dbReference type="ARBA" id="ARBA00022737"/>
    </source>
</evidence>
<dbReference type="PANTHER" id="PTHR24171:SF9">
    <property type="entry name" value="ANKYRIN REPEAT DOMAIN-CONTAINING PROTEIN 39"/>
    <property type="match status" value="1"/>
</dbReference>
<protein>
    <submittedName>
        <fullName evidence="4">Ankyrin repeat-containing domain protein</fullName>
    </submittedName>
</protein>
<evidence type="ECO:0000256" key="3">
    <source>
        <dbReference type="PROSITE-ProRule" id="PRU00023"/>
    </source>
</evidence>